<dbReference type="Gene3D" id="1.25.40.10">
    <property type="entry name" value="Tetratricopeptide repeat domain"/>
    <property type="match status" value="1"/>
</dbReference>
<dbReference type="PANTHER" id="PTHR47926">
    <property type="entry name" value="PENTATRICOPEPTIDE REPEAT-CONTAINING PROTEIN"/>
    <property type="match status" value="1"/>
</dbReference>
<dbReference type="InterPro" id="IPR046960">
    <property type="entry name" value="PPR_At4g14850-like_plant"/>
</dbReference>
<sequence length="189" mass="20892">MAILEVCSTRTQDGWMDGWKEQQVVGACQPMYGQHSSPLSNAIETVSIDGYGWKKTGLAFGFPVFFVPCARTRTEAHNNGKAIHGYLLRNGIDPDLSGQNATVDMFAKSELVDHALKVFERLKKRDGISWTVILPGFSLHGKGLVLEKSVAFGSEMCISYLSSCDSYQCFSQVILHLKEIAGEVFLKTH</sequence>
<comment type="caution">
    <text evidence="1">The sequence shown here is derived from an EMBL/GenBank/DDBJ whole genome shotgun (WGS) entry which is preliminary data.</text>
</comment>
<dbReference type="GO" id="GO:0003723">
    <property type="term" value="F:RNA binding"/>
    <property type="evidence" value="ECO:0007669"/>
    <property type="project" value="InterPro"/>
</dbReference>
<keyword evidence="2" id="KW-1185">Reference proteome</keyword>
<reference evidence="1" key="2">
    <citation type="journal article" date="2023" name="Int. J. Mol. Sci.">
        <title>De Novo Assembly and Annotation of 11 Diverse Shrub Willow (Salix) Genomes Reveals Novel Gene Organization in Sex-Linked Regions.</title>
        <authorList>
            <person name="Hyden B."/>
            <person name="Feng K."/>
            <person name="Yates T.B."/>
            <person name="Jawdy S."/>
            <person name="Cereghino C."/>
            <person name="Smart L.B."/>
            <person name="Muchero W."/>
        </authorList>
    </citation>
    <scope>NUCLEOTIDE SEQUENCE</scope>
    <source>
        <tissue evidence="1">Shoot tip</tissue>
    </source>
</reference>
<dbReference type="InterPro" id="IPR011990">
    <property type="entry name" value="TPR-like_helical_dom_sf"/>
</dbReference>
<name>A0A9Q0Q8R8_9ROSI</name>
<protein>
    <submittedName>
        <fullName evidence="1">REPEAT-CONTAINING PROTEIN putative-RELATED</fullName>
    </submittedName>
</protein>
<proteinExistence type="predicted"/>
<accession>A0A9Q0Q8R8</accession>
<reference evidence="1" key="1">
    <citation type="submission" date="2022-11" db="EMBL/GenBank/DDBJ databases">
        <authorList>
            <person name="Hyden B.L."/>
            <person name="Feng K."/>
            <person name="Yates T."/>
            <person name="Jawdy S."/>
            <person name="Smart L.B."/>
            <person name="Muchero W."/>
        </authorList>
    </citation>
    <scope>NUCLEOTIDE SEQUENCE</scope>
    <source>
        <tissue evidence="1">Shoot tip</tissue>
    </source>
</reference>
<dbReference type="Proteomes" id="UP001151752">
    <property type="component" value="Chromosome 1"/>
</dbReference>
<evidence type="ECO:0000313" key="1">
    <source>
        <dbReference type="EMBL" id="KAJ6702087.1"/>
    </source>
</evidence>
<gene>
    <name evidence="1" type="ORF">OIU74_013277</name>
</gene>
<organism evidence="1 2">
    <name type="scientific">Salix koriyanagi</name>
    <dbReference type="NCBI Taxonomy" id="2511006"/>
    <lineage>
        <taxon>Eukaryota</taxon>
        <taxon>Viridiplantae</taxon>
        <taxon>Streptophyta</taxon>
        <taxon>Embryophyta</taxon>
        <taxon>Tracheophyta</taxon>
        <taxon>Spermatophyta</taxon>
        <taxon>Magnoliopsida</taxon>
        <taxon>eudicotyledons</taxon>
        <taxon>Gunneridae</taxon>
        <taxon>Pentapetalae</taxon>
        <taxon>rosids</taxon>
        <taxon>fabids</taxon>
        <taxon>Malpighiales</taxon>
        <taxon>Salicaceae</taxon>
        <taxon>Saliceae</taxon>
        <taxon>Salix</taxon>
    </lineage>
</organism>
<dbReference type="EMBL" id="JAPFFM010000016">
    <property type="protein sequence ID" value="KAJ6702087.1"/>
    <property type="molecule type" value="Genomic_DNA"/>
</dbReference>
<dbReference type="GO" id="GO:0009451">
    <property type="term" value="P:RNA modification"/>
    <property type="evidence" value="ECO:0007669"/>
    <property type="project" value="InterPro"/>
</dbReference>
<evidence type="ECO:0000313" key="2">
    <source>
        <dbReference type="Proteomes" id="UP001151752"/>
    </source>
</evidence>
<dbReference type="AlphaFoldDB" id="A0A9Q0Q8R8"/>